<accession>A0A0N0U465</accession>
<dbReference type="Proteomes" id="UP000053105">
    <property type="component" value="Unassembled WGS sequence"/>
</dbReference>
<gene>
    <name evidence="1" type="ORF">WN51_03485</name>
</gene>
<dbReference type="OrthoDB" id="8056906at2759"/>
<evidence type="ECO:0000313" key="1">
    <source>
        <dbReference type="EMBL" id="KOX71251.1"/>
    </source>
</evidence>
<evidence type="ECO:0008006" key="3">
    <source>
        <dbReference type="Google" id="ProtNLM"/>
    </source>
</evidence>
<proteinExistence type="predicted"/>
<evidence type="ECO:0000313" key="2">
    <source>
        <dbReference type="Proteomes" id="UP000053105"/>
    </source>
</evidence>
<keyword evidence="2" id="KW-1185">Reference proteome</keyword>
<organism evidence="1 2">
    <name type="scientific">Melipona quadrifasciata</name>
    <dbReference type="NCBI Taxonomy" id="166423"/>
    <lineage>
        <taxon>Eukaryota</taxon>
        <taxon>Metazoa</taxon>
        <taxon>Ecdysozoa</taxon>
        <taxon>Arthropoda</taxon>
        <taxon>Hexapoda</taxon>
        <taxon>Insecta</taxon>
        <taxon>Pterygota</taxon>
        <taxon>Neoptera</taxon>
        <taxon>Endopterygota</taxon>
        <taxon>Hymenoptera</taxon>
        <taxon>Apocrita</taxon>
        <taxon>Aculeata</taxon>
        <taxon>Apoidea</taxon>
        <taxon>Anthophila</taxon>
        <taxon>Apidae</taxon>
        <taxon>Melipona</taxon>
    </lineage>
</organism>
<name>A0A0N0U465_9HYME</name>
<dbReference type="AlphaFoldDB" id="A0A0N0U465"/>
<sequence>MSEIKEEGLKFYYEREIVEKIEHDRHISSYDIGKVLNIDHKTVLNHLEKTEYKEKLDA</sequence>
<dbReference type="EMBL" id="KQ435844">
    <property type="protein sequence ID" value="KOX71251.1"/>
    <property type="molecule type" value="Genomic_DNA"/>
</dbReference>
<protein>
    <recommendedName>
        <fullName evidence="3">Histone-lysine N-methyltransferase SETMAR</fullName>
    </recommendedName>
</protein>
<reference evidence="1 2" key="1">
    <citation type="submission" date="2015-07" db="EMBL/GenBank/DDBJ databases">
        <title>The genome of Melipona quadrifasciata.</title>
        <authorList>
            <person name="Pan H."/>
            <person name="Kapheim K."/>
        </authorList>
    </citation>
    <scope>NUCLEOTIDE SEQUENCE [LARGE SCALE GENOMIC DNA]</scope>
    <source>
        <strain evidence="1">0111107301</strain>
        <tissue evidence="1">Whole body</tissue>
    </source>
</reference>